<dbReference type="RefSeq" id="WP_089245611.1">
    <property type="nucleotide sequence ID" value="NZ_FZOW01000005.1"/>
</dbReference>
<gene>
    <name evidence="2" type="ORF">SAMN05421642_10548</name>
</gene>
<dbReference type="EMBL" id="FZOW01000005">
    <property type="protein sequence ID" value="SNS75279.1"/>
    <property type="molecule type" value="Genomic_DNA"/>
</dbReference>
<feature type="transmembrane region" description="Helical" evidence="1">
    <location>
        <begin position="42"/>
        <end position="61"/>
    </location>
</feature>
<dbReference type="Proteomes" id="UP000198327">
    <property type="component" value="Unassembled WGS sequence"/>
</dbReference>
<keyword evidence="3" id="KW-1185">Reference proteome</keyword>
<keyword evidence="1" id="KW-0472">Membrane</keyword>
<organism evidence="2 3">
    <name type="scientific">Rhodococcoides kyotonense</name>
    <dbReference type="NCBI Taxonomy" id="398843"/>
    <lineage>
        <taxon>Bacteria</taxon>
        <taxon>Bacillati</taxon>
        <taxon>Actinomycetota</taxon>
        <taxon>Actinomycetes</taxon>
        <taxon>Mycobacteriales</taxon>
        <taxon>Nocardiaceae</taxon>
        <taxon>Rhodococcoides</taxon>
    </lineage>
</organism>
<dbReference type="AlphaFoldDB" id="A0A239H1I3"/>
<feature type="transmembrane region" description="Helical" evidence="1">
    <location>
        <begin position="12"/>
        <end position="30"/>
    </location>
</feature>
<sequence length="66" mass="6969">MSKVRATVNSSGGDIALIRFLVLVGGYAAISRFVFDAFWDRSILVGIAVAAVVHLALSFAARRSAS</sequence>
<reference evidence="3" key="1">
    <citation type="submission" date="2017-06" db="EMBL/GenBank/DDBJ databases">
        <authorList>
            <person name="Varghese N."/>
            <person name="Submissions S."/>
        </authorList>
    </citation>
    <scope>NUCLEOTIDE SEQUENCE [LARGE SCALE GENOMIC DNA]</scope>
    <source>
        <strain evidence="3">JCM 23211</strain>
    </source>
</reference>
<evidence type="ECO:0000313" key="3">
    <source>
        <dbReference type="Proteomes" id="UP000198327"/>
    </source>
</evidence>
<evidence type="ECO:0000313" key="2">
    <source>
        <dbReference type="EMBL" id="SNS75279.1"/>
    </source>
</evidence>
<protein>
    <submittedName>
        <fullName evidence="2">Uncharacterized protein</fullName>
    </submittedName>
</protein>
<proteinExistence type="predicted"/>
<keyword evidence="1" id="KW-1133">Transmembrane helix</keyword>
<keyword evidence="1" id="KW-0812">Transmembrane</keyword>
<name>A0A239H1I3_9NOCA</name>
<evidence type="ECO:0000256" key="1">
    <source>
        <dbReference type="SAM" id="Phobius"/>
    </source>
</evidence>
<accession>A0A239H1I3</accession>